<dbReference type="AlphaFoldDB" id="A0AAU2ACT3"/>
<dbReference type="GO" id="GO:0016747">
    <property type="term" value="F:acyltransferase activity, transferring groups other than amino-acyl groups"/>
    <property type="evidence" value="ECO:0007669"/>
    <property type="project" value="InterPro"/>
</dbReference>
<reference evidence="2" key="1">
    <citation type="submission" date="2022-10" db="EMBL/GenBank/DDBJ databases">
        <title>The complete genomes of actinobacterial strains from the NBC collection.</title>
        <authorList>
            <person name="Joergensen T.S."/>
            <person name="Alvarez Arevalo M."/>
            <person name="Sterndorff E.B."/>
            <person name="Faurdal D."/>
            <person name="Vuksanovic O."/>
            <person name="Mourched A.-S."/>
            <person name="Charusanti P."/>
            <person name="Shaw S."/>
            <person name="Blin K."/>
            <person name="Weber T."/>
        </authorList>
    </citation>
    <scope>NUCLEOTIDE SEQUENCE</scope>
    <source>
        <strain evidence="2">NBC_00093</strain>
    </source>
</reference>
<proteinExistence type="predicted"/>
<dbReference type="InterPro" id="IPR016181">
    <property type="entry name" value="Acyl_CoA_acyltransferase"/>
</dbReference>
<dbReference type="InterPro" id="IPR000182">
    <property type="entry name" value="GNAT_dom"/>
</dbReference>
<protein>
    <submittedName>
        <fullName evidence="2">GNAT family N-acetyltransferase</fullName>
    </submittedName>
</protein>
<organism evidence="2">
    <name type="scientific">Streptomyces sp. NBC_00093</name>
    <dbReference type="NCBI Taxonomy" id="2975649"/>
    <lineage>
        <taxon>Bacteria</taxon>
        <taxon>Bacillati</taxon>
        <taxon>Actinomycetota</taxon>
        <taxon>Actinomycetes</taxon>
        <taxon>Kitasatosporales</taxon>
        <taxon>Streptomycetaceae</taxon>
        <taxon>Streptomyces</taxon>
    </lineage>
</organism>
<evidence type="ECO:0000259" key="1">
    <source>
        <dbReference type="PROSITE" id="PS51186"/>
    </source>
</evidence>
<feature type="domain" description="N-acetyltransferase" evidence="1">
    <location>
        <begin position="16"/>
        <end position="164"/>
    </location>
</feature>
<accession>A0AAU2ACT3</accession>
<dbReference type="SUPFAM" id="SSF55729">
    <property type="entry name" value="Acyl-CoA N-acyltransferases (Nat)"/>
    <property type="match status" value="1"/>
</dbReference>
<dbReference type="EMBL" id="CP108222">
    <property type="protein sequence ID" value="WTT22045.1"/>
    <property type="molecule type" value="Genomic_DNA"/>
</dbReference>
<dbReference type="PROSITE" id="PS51186">
    <property type="entry name" value="GNAT"/>
    <property type="match status" value="1"/>
</dbReference>
<dbReference type="Pfam" id="PF00583">
    <property type="entry name" value="Acetyltransf_1"/>
    <property type="match status" value="1"/>
</dbReference>
<gene>
    <name evidence="2" type="ORF">OHA22_44190</name>
</gene>
<evidence type="ECO:0000313" key="2">
    <source>
        <dbReference type="EMBL" id="WTT22045.1"/>
    </source>
</evidence>
<dbReference type="Gene3D" id="3.40.630.30">
    <property type="match status" value="1"/>
</dbReference>
<name>A0AAU2ACT3_9ACTN</name>
<sequence>MGRPSGLLLLTHPALARTHEVTAADGDLVAAFHAQCSADNLLRRWGRTHLTPRDLARLLAQAQCWIGLDANERPLALVCVGPVSRQPGVADLGLQVADDHHRCGIGTAMARQAARIARTRGAHTLTAFTHASNVPMLRLLDRLGPTQRTRDGPYVDVRVALDAYAPATLPPIRSPST</sequence>